<proteinExistence type="predicted"/>
<dbReference type="PANTHER" id="PTHR32063">
    <property type="match status" value="1"/>
</dbReference>
<keyword evidence="1" id="KW-0472">Membrane</keyword>
<keyword evidence="5" id="KW-1185">Reference proteome</keyword>
<feature type="transmembrane region" description="Helical" evidence="1">
    <location>
        <begin position="983"/>
        <end position="1006"/>
    </location>
</feature>
<evidence type="ECO:0000256" key="1">
    <source>
        <dbReference type="SAM" id="Phobius"/>
    </source>
</evidence>
<dbReference type="Gene3D" id="3.30.70.1440">
    <property type="entry name" value="Multidrug efflux transporter AcrB pore domain"/>
    <property type="match status" value="1"/>
</dbReference>
<dbReference type="Proteomes" id="UP001278050">
    <property type="component" value="Unassembled WGS sequence"/>
</dbReference>
<sequence length="1022" mass="111414">MKEGFNLSGWALRHRTLVWYAMLVTLLMGAFSYVQLGREEDPAFAIKTMVIQARWPGATLDETLQQVTDRLEKKLEEIDALDYVRSYTLAGEATLFVFLKSETPARAIPDAWYAVRKKMQDIRGELPSGVQGPAFNDEFGDVFGNIYALTGEGFSPRQLRDYAEQLRLGLQGVPRLGKVEVLGSQPEVIYLDFSIRRLAALGIDLRQVIQSLQAQNAVTPAGHIDGEQERIALQASGAFASEADLQAVSLRFGERLLRLSDLARIERGYAQPPASLFRYNGEAAIGLAVAMQAGGNIQDFGAALQQRIDELTANLPLGLDVHQVSSQAEVVDKAIGTFTKALFEAVLIVLVVSFISLGMRAGLVVACSIPLVLAMVFLFMSYSGITLQRISLGALIIALGLLVDDAMITVEMMIKRIEAGDSLTKAATHAYTSTAFPMLTGTLVTVAGFVPIGLNASSAGEYVFTMFAVIAVALLLSWLVAVVFAPLLGVYLLRRPAQAEVHGSSRWERLFSAWLALALGHRNWTVGLTLLAFAISLVGTGLLQRQFFPDSDRPEILVDFHLPQHGSINATRETMDRFEQALADDPDVLRWSSYVGKGAVRFYLPLDQQLSNPFYGQVLIVSQGGEARDRLLARLRARLREEFVGIGANVQPLNMGPPVGWPIQYRISGPDIQQVRRQAMSLAALIDGNPNIGQVVYDWNEPGKVLRIDIEQDKARQFGLSSQDTAQILNSVVSGSSITQIRDGIHLVDVVARAQADERQSPELLGSLQIPSGRTGESIPLLAFASIRYEQEQPLVWRRDRLPTITLKANIVGNLQPDALVEQLRSAVDDFTAQLPARYQVKVGGAVEASARSQEPILRVVPWMLFLMVTLLMIQLQSVKQVLLVLSVAPLGLIGVVGALLVTNSPLGFVAILGVLALIGIIVRNSVILVSQIESFRQQGLALQAAVVSATEHRCRPILLTAAASSLAMIPIAREAFWGPMAYAMIGGIAVATVLTLFFLPALYLLCHADQGEEVEAVNEMP</sequence>
<feature type="transmembrane region" description="Helical" evidence="1">
    <location>
        <begin position="514"/>
        <end position="543"/>
    </location>
</feature>
<feature type="transmembrane region" description="Helical" evidence="1">
    <location>
        <begin position="17"/>
        <end position="36"/>
    </location>
</feature>
<evidence type="ECO:0000313" key="4">
    <source>
        <dbReference type="Proteomes" id="UP000182413"/>
    </source>
</evidence>
<feature type="transmembrane region" description="Helical" evidence="1">
    <location>
        <begin position="362"/>
        <end position="384"/>
    </location>
</feature>
<name>A0A1G7KQB0_9GAMM</name>
<dbReference type="Gene3D" id="3.30.2090.10">
    <property type="entry name" value="Multidrug efflux transporter AcrB TolC docking domain, DN and DC subdomains"/>
    <property type="match status" value="2"/>
</dbReference>
<feature type="transmembrane region" description="Helical" evidence="1">
    <location>
        <begin position="466"/>
        <end position="493"/>
    </location>
</feature>
<dbReference type="GO" id="GO:0005886">
    <property type="term" value="C:plasma membrane"/>
    <property type="evidence" value="ECO:0007669"/>
    <property type="project" value="TreeGrafter"/>
</dbReference>
<dbReference type="PANTHER" id="PTHR32063:SF64">
    <property type="entry name" value="ACRB_ACRD_ACRF FAMILY PROTEIN"/>
    <property type="match status" value="1"/>
</dbReference>
<dbReference type="Proteomes" id="UP000182413">
    <property type="component" value="Unassembled WGS sequence"/>
</dbReference>
<gene>
    <name evidence="3" type="ORF">SAMN05216575_107215</name>
    <name evidence="2" type="ORF">SIM71_22185</name>
</gene>
<dbReference type="Gene3D" id="3.30.70.1430">
    <property type="entry name" value="Multidrug efflux transporter AcrB pore domain"/>
    <property type="match status" value="2"/>
</dbReference>
<dbReference type="SUPFAM" id="SSF82866">
    <property type="entry name" value="Multidrug efflux transporter AcrB transmembrane domain"/>
    <property type="match status" value="2"/>
</dbReference>
<dbReference type="Gene3D" id="3.30.70.1320">
    <property type="entry name" value="Multidrug efflux transporter AcrB pore domain like"/>
    <property type="match status" value="1"/>
</dbReference>
<organism evidence="3 4">
    <name type="scientific">Ectopseudomonas alcaliphila</name>
    <dbReference type="NCBI Taxonomy" id="101564"/>
    <lineage>
        <taxon>Bacteria</taxon>
        <taxon>Pseudomonadati</taxon>
        <taxon>Pseudomonadota</taxon>
        <taxon>Gammaproteobacteria</taxon>
        <taxon>Pseudomonadales</taxon>
        <taxon>Pseudomonadaceae</taxon>
        <taxon>Ectopseudomonas</taxon>
    </lineage>
</organism>
<dbReference type="Pfam" id="PF00873">
    <property type="entry name" value="ACR_tran"/>
    <property type="match status" value="1"/>
</dbReference>
<protein>
    <submittedName>
        <fullName evidence="2">Efflux RND transporter permease subunit</fullName>
    </submittedName>
    <submittedName>
        <fullName evidence="3">Multidrug efflux pump subunit AcrB</fullName>
    </submittedName>
</protein>
<accession>A0A1G7KQB0</accession>
<feature type="transmembrane region" description="Helical" evidence="1">
    <location>
        <begin position="883"/>
        <end position="902"/>
    </location>
</feature>
<evidence type="ECO:0000313" key="2">
    <source>
        <dbReference type="EMBL" id="MDX5994781.1"/>
    </source>
</evidence>
<dbReference type="PRINTS" id="PR00702">
    <property type="entry name" value="ACRIFLAVINRP"/>
</dbReference>
<evidence type="ECO:0000313" key="5">
    <source>
        <dbReference type="Proteomes" id="UP001278050"/>
    </source>
</evidence>
<dbReference type="OrthoDB" id="9757940at2"/>
<dbReference type="InterPro" id="IPR027463">
    <property type="entry name" value="AcrB_DN_DC_subdom"/>
</dbReference>
<dbReference type="EMBL" id="JAWXXP010000001">
    <property type="protein sequence ID" value="MDX5994781.1"/>
    <property type="molecule type" value="Genomic_DNA"/>
</dbReference>
<dbReference type="AlphaFoldDB" id="A0A1G7KQB0"/>
<evidence type="ECO:0000313" key="3">
    <source>
        <dbReference type="EMBL" id="SDF39341.1"/>
    </source>
</evidence>
<dbReference type="SUPFAM" id="SSF82714">
    <property type="entry name" value="Multidrug efflux transporter AcrB TolC docking domain, DN and DC subdomains"/>
    <property type="match status" value="2"/>
</dbReference>
<feature type="transmembrane region" description="Helical" evidence="1">
    <location>
        <begin position="908"/>
        <end position="930"/>
    </location>
</feature>
<dbReference type="SUPFAM" id="SSF82693">
    <property type="entry name" value="Multidrug efflux transporter AcrB pore domain, PN1, PN2, PC1 and PC2 subdomains"/>
    <property type="match status" value="2"/>
</dbReference>
<feature type="transmembrane region" description="Helical" evidence="1">
    <location>
        <begin position="390"/>
        <end position="414"/>
    </location>
</feature>
<dbReference type="InterPro" id="IPR001036">
    <property type="entry name" value="Acrflvin-R"/>
</dbReference>
<dbReference type="Gene3D" id="1.20.1640.10">
    <property type="entry name" value="Multidrug efflux transporter AcrB transmembrane domain"/>
    <property type="match status" value="2"/>
</dbReference>
<dbReference type="RefSeq" id="WP_074681133.1">
    <property type="nucleotide sequence ID" value="NZ_CBCSET010000002.1"/>
</dbReference>
<dbReference type="EMBL" id="FNAE01000007">
    <property type="protein sequence ID" value="SDF39341.1"/>
    <property type="molecule type" value="Genomic_DNA"/>
</dbReference>
<feature type="transmembrane region" description="Helical" evidence="1">
    <location>
        <begin position="435"/>
        <end position="454"/>
    </location>
</feature>
<keyword evidence="1" id="KW-1133">Transmembrane helix</keyword>
<reference evidence="2 5" key="2">
    <citation type="submission" date="2023-11" db="EMBL/GenBank/DDBJ databases">
        <title>MicrobeMod: A computational toolkit for identifying prokaryotic methylation and restriction-modification with nanopore sequencing.</title>
        <authorList>
            <person name="Crits-Christoph A."/>
            <person name="Kang S.C."/>
            <person name="Lee H."/>
            <person name="Ostrov N."/>
        </authorList>
    </citation>
    <scope>NUCLEOTIDE SEQUENCE [LARGE SCALE GENOMIC DNA]</scope>
    <source>
        <strain evidence="2 5">ATCC BAA-571</strain>
    </source>
</reference>
<dbReference type="GO" id="GO:0042910">
    <property type="term" value="F:xenobiotic transmembrane transporter activity"/>
    <property type="evidence" value="ECO:0007669"/>
    <property type="project" value="TreeGrafter"/>
</dbReference>
<keyword evidence="1" id="KW-0812">Transmembrane</keyword>
<feature type="transmembrane region" description="Helical" evidence="1">
    <location>
        <begin position="334"/>
        <end position="355"/>
    </location>
</feature>
<reference evidence="3 4" key="1">
    <citation type="submission" date="2016-10" db="EMBL/GenBank/DDBJ databases">
        <authorList>
            <person name="de Groot N.N."/>
        </authorList>
    </citation>
    <scope>NUCLEOTIDE SEQUENCE [LARGE SCALE GENOMIC DNA]</scope>
    <source>
        <strain evidence="3 4">JCM 10630</strain>
    </source>
</reference>